<evidence type="ECO:0000256" key="2">
    <source>
        <dbReference type="ARBA" id="ARBA00008034"/>
    </source>
</evidence>
<proteinExistence type="inferred from homology"/>
<dbReference type="Proteomes" id="UP000568839">
    <property type="component" value="Unassembled WGS sequence"/>
</dbReference>
<accession>A0A841PVX7</accession>
<dbReference type="AlphaFoldDB" id="A0A841PVX7"/>
<evidence type="ECO:0000256" key="10">
    <source>
        <dbReference type="RuleBase" id="RU003943"/>
    </source>
</evidence>
<evidence type="ECO:0000313" key="12">
    <source>
        <dbReference type="EMBL" id="MBB6448393.1"/>
    </source>
</evidence>
<dbReference type="FunFam" id="1.10.3470.10:FF:000003">
    <property type="entry name" value="Iron ABC transporter permease SitD"/>
    <property type="match status" value="1"/>
</dbReference>
<dbReference type="Pfam" id="PF00950">
    <property type="entry name" value="ABC-3"/>
    <property type="match status" value="1"/>
</dbReference>
<evidence type="ECO:0000256" key="4">
    <source>
        <dbReference type="ARBA" id="ARBA00022475"/>
    </source>
</evidence>
<dbReference type="InterPro" id="IPR037294">
    <property type="entry name" value="ABC_BtuC-like"/>
</dbReference>
<evidence type="ECO:0000313" key="13">
    <source>
        <dbReference type="Proteomes" id="UP000568839"/>
    </source>
</evidence>
<feature type="transmembrane region" description="Helical" evidence="11">
    <location>
        <begin position="227"/>
        <end position="249"/>
    </location>
</feature>
<dbReference type="Gene3D" id="1.10.10.10">
    <property type="entry name" value="Winged helix-like DNA-binding domain superfamily/Winged helix DNA-binding domain"/>
    <property type="match status" value="1"/>
</dbReference>
<evidence type="ECO:0000256" key="6">
    <source>
        <dbReference type="ARBA" id="ARBA00022989"/>
    </source>
</evidence>
<dbReference type="RefSeq" id="WP_246406910.1">
    <property type="nucleotide sequence ID" value="NZ_JACHHJ010000001.1"/>
</dbReference>
<dbReference type="InterPro" id="IPR001626">
    <property type="entry name" value="ABC_TroCD"/>
</dbReference>
<comment type="caution">
    <text evidence="12">The sequence shown here is derived from an EMBL/GenBank/DDBJ whole genome shotgun (WGS) entry which is preliminary data.</text>
</comment>
<dbReference type="Gene3D" id="1.10.3470.10">
    <property type="entry name" value="ABC transporter involved in vitamin B12 uptake, BtuC"/>
    <property type="match status" value="1"/>
</dbReference>
<keyword evidence="13" id="KW-1185">Reference proteome</keyword>
<dbReference type="GO" id="GO:0043190">
    <property type="term" value="C:ATP-binding cassette (ABC) transporter complex"/>
    <property type="evidence" value="ECO:0007669"/>
    <property type="project" value="InterPro"/>
</dbReference>
<dbReference type="GO" id="GO:0071281">
    <property type="term" value="P:cellular response to iron ion"/>
    <property type="evidence" value="ECO:0007669"/>
    <property type="project" value="UniProtKB-ARBA"/>
</dbReference>
<comment type="similarity">
    <text evidence="2 10">Belongs to the ABC-3 integral membrane protein family.</text>
</comment>
<dbReference type="GO" id="GO:0010043">
    <property type="term" value="P:response to zinc ion"/>
    <property type="evidence" value="ECO:0007669"/>
    <property type="project" value="TreeGrafter"/>
</dbReference>
<evidence type="ECO:0000256" key="5">
    <source>
        <dbReference type="ARBA" id="ARBA00022692"/>
    </source>
</evidence>
<gene>
    <name evidence="12" type="ORF">HNR44_000342</name>
</gene>
<keyword evidence="3 10" id="KW-0813">Transport</keyword>
<feature type="transmembrane region" description="Helical" evidence="11">
    <location>
        <begin position="196"/>
        <end position="215"/>
    </location>
</feature>
<organism evidence="12 13">
    <name type="scientific">Geomicrobium halophilum</name>
    <dbReference type="NCBI Taxonomy" id="549000"/>
    <lineage>
        <taxon>Bacteria</taxon>
        <taxon>Bacillati</taxon>
        <taxon>Bacillota</taxon>
        <taxon>Bacilli</taxon>
        <taxon>Bacillales</taxon>
        <taxon>Geomicrobium</taxon>
    </lineage>
</organism>
<evidence type="ECO:0000256" key="11">
    <source>
        <dbReference type="SAM" id="Phobius"/>
    </source>
</evidence>
<name>A0A841PVX7_9BACL</name>
<evidence type="ECO:0000256" key="9">
    <source>
        <dbReference type="ARBA" id="ARBA00073179"/>
    </source>
</evidence>
<evidence type="ECO:0000256" key="8">
    <source>
        <dbReference type="ARBA" id="ARBA00057828"/>
    </source>
</evidence>
<sequence length="432" mass="47675">MLNLLMDPNTQWVLFGTTLLGITSGVLGSFALLRRQSLIGDAMSHAALPGICIAFLITGEKMMGALLLGAGISAYIGTYCIQAIVRHTRLKMDTAIGLILSVFFGVGIVLMTFINRLPSGNQSGLDEFIFGQAAAMVSGDVRVIAIVAVILLVITLLLFKELKLLIFDREFAQGLGLPTTVLNGLLMTMIVTAVVIGLQAVGVVLMAAMLIAPPITARYWTNRLDHMVIISGLVGALSGGLGTFISAPITGMPTGPLIVVSACTLFLISLVIAPERGLFVKAWRLYQLRKRTAQEQILQSLYERTEEQYEKTETIDAFSREALEALRPLSDFRFKKAVANLQKSGDVEAYKNGYSLTLSGCERAHRVTLNNRLMQMYAMHELQFASLPMEHYNWDFLSIPEDDRNSLDHLLKEHQLQPKLLHRLPETERINR</sequence>
<dbReference type="GO" id="GO:0055085">
    <property type="term" value="P:transmembrane transport"/>
    <property type="evidence" value="ECO:0007669"/>
    <property type="project" value="InterPro"/>
</dbReference>
<evidence type="ECO:0000256" key="7">
    <source>
        <dbReference type="ARBA" id="ARBA00023136"/>
    </source>
</evidence>
<feature type="transmembrane region" description="Helical" evidence="11">
    <location>
        <begin position="255"/>
        <end position="274"/>
    </location>
</feature>
<dbReference type="InterPro" id="IPR036388">
    <property type="entry name" value="WH-like_DNA-bd_sf"/>
</dbReference>
<dbReference type="SUPFAM" id="SSF81345">
    <property type="entry name" value="ABC transporter involved in vitamin B12 uptake, BtuC"/>
    <property type="match status" value="1"/>
</dbReference>
<comment type="function">
    <text evidence="8">This protein is probably a component of a manganese permease, a binding protein-dependent, ATP-driven transport system.</text>
</comment>
<comment type="subcellular location">
    <subcellularLocation>
        <location evidence="1 10">Cell membrane</location>
        <topology evidence="1 10">Multi-pass membrane protein</topology>
    </subcellularLocation>
</comment>
<keyword evidence="6 11" id="KW-1133">Transmembrane helix</keyword>
<dbReference type="PANTHER" id="PTHR30477">
    <property type="entry name" value="ABC-TRANSPORTER METAL-BINDING PROTEIN"/>
    <property type="match status" value="1"/>
</dbReference>
<feature type="transmembrane region" description="Helical" evidence="11">
    <location>
        <begin position="63"/>
        <end position="84"/>
    </location>
</feature>
<feature type="transmembrane region" description="Helical" evidence="11">
    <location>
        <begin position="134"/>
        <end position="159"/>
    </location>
</feature>
<keyword evidence="5 10" id="KW-0812">Transmembrane</keyword>
<evidence type="ECO:0000256" key="3">
    <source>
        <dbReference type="ARBA" id="ARBA00022448"/>
    </source>
</evidence>
<evidence type="ECO:0000256" key="1">
    <source>
        <dbReference type="ARBA" id="ARBA00004651"/>
    </source>
</evidence>
<feature type="transmembrane region" description="Helical" evidence="11">
    <location>
        <begin position="12"/>
        <end position="33"/>
    </location>
</feature>
<dbReference type="EMBL" id="JACHHJ010000001">
    <property type="protein sequence ID" value="MBB6448393.1"/>
    <property type="molecule type" value="Genomic_DNA"/>
</dbReference>
<reference evidence="12 13" key="1">
    <citation type="submission" date="2020-08" db="EMBL/GenBank/DDBJ databases">
        <title>Genomic Encyclopedia of Type Strains, Phase IV (KMG-IV): sequencing the most valuable type-strain genomes for metagenomic binning, comparative biology and taxonomic classification.</title>
        <authorList>
            <person name="Goeker M."/>
        </authorList>
    </citation>
    <scope>NUCLEOTIDE SEQUENCE [LARGE SCALE GENOMIC DNA]</scope>
    <source>
        <strain evidence="12 13">DSM 21769</strain>
    </source>
</reference>
<dbReference type="PANTHER" id="PTHR30477:SF3">
    <property type="entry name" value="METAL TRANSPORT SYSTEM MEMBRANE PROTEIN CT_069-RELATED"/>
    <property type="match status" value="1"/>
</dbReference>
<protein>
    <recommendedName>
        <fullName evidence="9">Manganese transport system membrane protein MntC</fullName>
    </recommendedName>
</protein>
<dbReference type="CDD" id="cd06550">
    <property type="entry name" value="TM_ABC_iron-siderophores_like"/>
    <property type="match status" value="1"/>
</dbReference>
<keyword evidence="7 11" id="KW-0472">Membrane</keyword>
<keyword evidence="4" id="KW-1003">Cell membrane</keyword>
<feature type="transmembrane region" description="Helical" evidence="11">
    <location>
        <begin position="96"/>
        <end position="114"/>
    </location>
</feature>